<dbReference type="PANTHER" id="PTHR31212">
    <property type="entry name" value="ALPHA-KETOGLUTARATE-DEPENDENT DIOXYGENASE ALKB HOMOLOG 3"/>
    <property type="match status" value="1"/>
</dbReference>
<feature type="region of interest" description="Disordered" evidence="1">
    <location>
        <begin position="265"/>
        <end position="287"/>
    </location>
</feature>
<dbReference type="InterPro" id="IPR032854">
    <property type="entry name" value="ALKBH3"/>
</dbReference>
<feature type="domain" description="Fe2OG dioxygenase" evidence="2">
    <location>
        <begin position="116"/>
        <end position="242"/>
    </location>
</feature>
<dbReference type="PANTHER" id="PTHR31212:SF5">
    <property type="entry name" value="ISOCHORISMATASE FAMILY PROTEIN FAMILY (AFU_ORTHOLOGUE AFUA_3G14500)"/>
    <property type="match status" value="1"/>
</dbReference>
<gene>
    <name evidence="3" type="ORF">Sylvanvirus1_93</name>
</gene>
<dbReference type="Gene3D" id="2.60.120.590">
    <property type="entry name" value="Alpha-ketoglutarate-dependent dioxygenase AlkB-like"/>
    <property type="match status" value="1"/>
</dbReference>
<dbReference type="EMBL" id="MK072507">
    <property type="protein sequence ID" value="AYV86497.1"/>
    <property type="molecule type" value="Genomic_DNA"/>
</dbReference>
<dbReference type="Pfam" id="PF13532">
    <property type="entry name" value="2OG-FeII_Oxy_2"/>
    <property type="match status" value="1"/>
</dbReference>
<dbReference type="InterPro" id="IPR027450">
    <property type="entry name" value="AlkB-like"/>
</dbReference>
<reference evidence="3" key="1">
    <citation type="submission" date="2018-10" db="EMBL/GenBank/DDBJ databases">
        <title>Hidden diversity of soil giant viruses.</title>
        <authorList>
            <person name="Schulz F."/>
            <person name="Alteio L."/>
            <person name="Goudeau D."/>
            <person name="Ryan E.M."/>
            <person name="Malmstrom R.R."/>
            <person name="Blanchard J."/>
            <person name="Woyke T."/>
        </authorList>
    </citation>
    <scope>NUCLEOTIDE SEQUENCE</scope>
    <source>
        <strain evidence="3">SYV1</strain>
    </source>
</reference>
<proteinExistence type="predicted"/>
<dbReference type="PROSITE" id="PS51471">
    <property type="entry name" value="FE2OG_OXY"/>
    <property type="match status" value="1"/>
</dbReference>
<accession>A0A3G5AH29</accession>
<dbReference type="SUPFAM" id="SSF51197">
    <property type="entry name" value="Clavaminate synthase-like"/>
    <property type="match status" value="1"/>
</dbReference>
<name>A0A3G5AH29_9VIRU</name>
<dbReference type="GO" id="GO:0006307">
    <property type="term" value="P:DNA alkylation repair"/>
    <property type="evidence" value="ECO:0007669"/>
    <property type="project" value="InterPro"/>
</dbReference>
<dbReference type="InterPro" id="IPR037151">
    <property type="entry name" value="AlkB-like_sf"/>
</dbReference>
<evidence type="ECO:0000313" key="3">
    <source>
        <dbReference type="EMBL" id="AYV86497.1"/>
    </source>
</evidence>
<dbReference type="GO" id="GO:0051213">
    <property type="term" value="F:dioxygenase activity"/>
    <property type="evidence" value="ECO:0007669"/>
    <property type="project" value="InterPro"/>
</dbReference>
<dbReference type="InterPro" id="IPR005123">
    <property type="entry name" value="Oxoglu/Fe-dep_dioxygenase_dom"/>
</dbReference>
<protein>
    <recommendedName>
        <fullName evidence="2">Fe2OG dioxygenase domain-containing protein</fullName>
    </recommendedName>
</protein>
<evidence type="ECO:0000259" key="2">
    <source>
        <dbReference type="PROSITE" id="PS51471"/>
    </source>
</evidence>
<organism evidence="3">
    <name type="scientific">Sylvanvirus sp</name>
    <dbReference type="NCBI Taxonomy" id="2487774"/>
    <lineage>
        <taxon>Viruses</taxon>
    </lineage>
</organism>
<sequence length="333" mass="38004">MSSPSTISVDIQSIVEDSWILHPLMPQDESSTFFHRLKQEIKWESMSHRGSNVPRLVHEQGCILEDGSTPLYRHPVDSHVTLYPFSDIVKKIKSYAEQQIMSQTNKDSTKSLGPLGFNHVLIQLYRNGSDHIGEHADKTLDMVPHTCIATASLYDKDSILAGSLKDSNVSNASNGIRRMKFCPKPYLNEIHENASQDKVDIPLLDNSLLHLGWKTNQTHTHAIPREYGLRSDRISLTFRCIHTYLSVDRLVFGVGGRSKTLEEARVNANARQEREHKDKENDKENDLDIKEQYNRLYKGFAKQNKVVEFDVNQFYGPGFDIIDNHDQGKGFIQ</sequence>
<evidence type="ECO:0000256" key="1">
    <source>
        <dbReference type="SAM" id="MobiDB-lite"/>
    </source>
</evidence>